<reference evidence="1" key="2">
    <citation type="submission" date="2020-08" db="EMBL/GenBank/DDBJ databases">
        <title>Plant Genome Project.</title>
        <authorList>
            <person name="Zhang R.-G."/>
        </authorList>
    </citation>
    <scope>NUCLEOTIDE SEQUENCE</scope>
    <source>
        <strain evidence="1">Huo1</strain>
        <tissue evidence="1">Leaf</tissue>
    </source>
</reference>
<evidence type="ECO:0000313" key="2">
    <source>
        <dbReference type="Proteomes" id="UP000298416"/>
    </source>
</evidence>
<sequence length="67" mass="7216">MDAVIKGDLEAGKPVGGYEIGKEGLKHLQVLSTRKHGLVRAVNLDKMAFVALPCGIGILDGVLRFWL</sequence>
<evidence type="ECO:0000313" key="1">
    <source>
        <dbReference type="EMBL" id="KAG6405289.1"/>
    </source>
</evidence>
<accession>A0A8X8X324</accession>
<gene>
    <name evidence="1" type="ORF">SASPL_132876</name>
</gene>
<dbReference type="AlphaFoldDB" id="A0A8X8X324"/>
<organism evidence="1">
    <name type="scientific">Salvia splendens</name>
    <name type="common">Scarlet sage</name>
    <dbReference type="NCBI Taxonomy" id="180675"/>
    <lineage>
        <taxon>Eukaryota</taxon>
        <taxon>Viridiplantae</taxon>
        <taxon>Streptophyta</taxon>
        <taxon>Embryophyta</taxon>
        <taxon>Tracheophyta</taxon>
        <taxon>Spermatophyta</taxon>
        <taxon>Magnoliopsida</taxon>
        <taxon>eudicotyledons</taxon>
        <taxon>Gunneridae</taxon>
        <taxon>Pentapetalae</taxon>
        <taxon>asterids</taxon>
        <taxon>lamiids</taxon>
        <taxon>Lamiales</taxon>
        <taxon>Lamiaceae</taxon>
        <taxon>Nepetoideae</taxon>
        <taxon>Mentheae</taxon>
        <taxon>Salviinae</taxon>
        <taxon>Salvia</taxon>
        <taxon>Salvia subgen. Calosphace</taxon>
        <taxon>core Calosphace</taxon>
    </lineage>
</organism>
<keyword evidence="2" id="KW-1185">Reference proteome</keyword>
<name>A0A8X8X324_SALSN</name>
<comment type="caution">
    <text evidence="1">The sequence shown here is derived from an EMBL/GenBank/DDBJ whole genome shotgun (WGS) entry which is preliminary data.</text>
</comment>
<reference evidence="1" key="1">
    <citation type="submission" date="2018-01" db="EMBL/GenBank/DDBJ databases">
        <authorList>
            <person name="Mao J.F."/>
        </authorList>
    </citation>
    <scope>NUCLEOTIDE SEQUENCE</scope>
    <source>
        <strain evidence="1">Huo1</strain>
        <tissue evidence="1">Leaf</tissue>
    </source>
</reference>
<dbReference type="Proteomes" id="UP000298416">
    <property type="component" value="Unassembled WGS sequence"/>
</dbReference>
<protein>
    <submittedName>
        <fullName evidence="1">Uncharacterized protein</fullName>
    </submittedName>
</protein>
<proteinExistence type="predicted"/>
<dbReference type="EMBL" id="PNBA02000012">
    <property type="protein sequence ID" value="KAG6405289.1"/>
    <property type="molecule type" value="Genomic_DNA"/>
</dbReference>